<gene>
    <name evidence="4" type="ORF">SAMN05444272_3240</name>
</gene>
<dbReference type="AlphaFoldDB" id="A0A1M7LMH4"/>
<evidence type="ECO:0000259" key="3">
    <source>
        <dbReference type="Pfam" id="PF25954"/>
    </source>
</evidence>
<dbReference type="NCBIfam" id="TIGR01730">
    <property type="entry name" value="RND_mfp"/>
    <property type="match status" value="1"/>
</dbReference>
<dbReference type="Proteomes" id="UP000186002">
    <property type="component" value="Unassembled WGS sequence"/>
</dbReference>
<dbReference type="Gene3D" id="2.40.50.100">
    <property type="match status" value="1"/>
</dbReference>
<dbReference type="GO" id="GO:1990281">
    <property type="term" value="C:efflux pump complex"/>
    <property type="evidence" value="ECO:0007669"/>
    <property type="project" value="TreeGrafter"/>
</dbReference>
<keyword evidence="5" id="KW-1185">Reference proteome</keyword>
<dbReference type="SUPFAM" id="SSF111369">
    <property type="entry name" value="HlyD-like secretion proteins"/>
    <property type="match status" value="1"/>
</dbReference>
<dbReference type="GO" id="GO:0015562">
    <property type="term" value="F:efflux transmembrane transporter activity"/>
    <property type="evidence" value="ECO:0007669"/>
    <property type="project" value="TreeGrafter"/>
</dbReference>
<dbReference type="Gene3D" id="2.40.30.170">
    <property type="match status" value="1"/>
</dbReference>
<dbReference type="Gene3D" id="1.10.287.470">
    <property type="entry name" value="Helix hairpin bin"/>
    <property type="match status" value="1"/>
</dbReference>
<dbReference type="OrthoDB" id="9806939at2"/>
<accession>A0A1M7LMH4</accession>
<sequence length="367" mass="38851">MALKFSYLLSFGLAAGIGVWMYTGTVVEGGQGDSADATPPPAERAVAANDHLFRVQVAHLQAQDREAVLDLRGRTQANARVEVRSETAARVISRPAREGTRITKGDILCELDKGTRPSGVLEARANLAQAEADFNAAEKLSSKGFTAQNQLAASQATLDAAKARLEEAELELDRTTIRAPIHGIIESPMAEVGSRLNTGDICATVVDTDPMKAIGQVSELNVGSISPGMAAKVELVTGQSFDGTVRYVAPAADSDTRTFRVEVEIPNEDGAARDGITALTRIPLRTTRAHKISPAILTLNDEGQVGLRAVNSDNVTEFYPVKVLGGVEDGVWVAGLPETVTAIIVGQDYVADGQKVEPVLETAEAPK</sequence>
<name>A0A1M7LMH4_9HYPH</name>
<evidence type="ECO:0000313" key="4">
    <source>
        <dbReference type="EMBL" id="SHM78842.1"/>
    </source>
</evidence>
<organism evidence="4 5">
    <name type="scientific">Roseibium suaedae</name>
    <dbReference type="NCBI Taxonomy" id="735517"/>
    <lineage>
        <taxon>Bacteria</taxon>
        <taxon>Pseudomonadati</taxon>
        <taxon>Pseudomonadota</taxon>
        <taxon>Alphaproteobacteria</taxon>
        <taxon>Hyphomicrobiales</taxon>
        <taxon>Stappiaceae</taxon>
        <taxon>Roseibium</taxon>
    </lineage>
</organism>
<dbReference type="STRING" id="735517.SAMN05444272_3240"/>
<feature type="domain" description="CusB-like beta-barrel" evidence="3">
    <location>
        <begin position="216"/>
        <end position="279"/>
    </location>
</feature>
<dbReference type="RefSeq" id="WP_073014330.1">
    <property type="nucleotide sequence ID" value="NZ_FRBW01000003.1"/>
</dbReference>
<protein>
    <submittedName>
        <fullName evidence="4">Membrane fusion protein, multidrug efflux system</fullName>
    </submittedName>
</protein>
<dbReference type="EMBL" id="FRBW01000003">
    <property type="protein sequence ID" value="SHM78842.1"/>
    <property type="molecule type" value="Genomic_DNA"/>
</dbReference>
<reference evidence="4 5" key="1">
    <citation type="submission" date="2016-11" db="EMBL/GenBank/DDBJ databases">
        <authorList>
            <person name="Jaros S."/>
            <person name="Januszkiewicz K."/>
            <person name="Wedrychowicz H."/>
        </authorList>
    </citation>
    <scope>NUCLEOTIDE SEQUENCE [LARGE SCALE GENOMIC DNA]</scope>
    <source>
        <strain evidence="4 5">DSM 22153</strain>
    </source>
</reference>
<evidence type="ECO:0000313" key="5">
    <source>
        <dbReference type="Proteomes" id="UP000186002"/>
    </source>
</evidence>
<dbReference type="InterPro" id="IPR006143">
    <property type="entry name" value="RND_pump_MFP"/>
</dbReference>
<comment type="similarity">
    <text evidence="1">Belongs to the membrane fusion protein (MFP) (TC 8.A.1) family.</text>
</comment>
<dbReference type="InterPro" id="IPR058792">
    <property type="entry name" value="Beta-barrel_RND_2"/>
</dbReference>
<dbReference type="Pfam" id="PF25954">
    <property type="entry name" value="Beta-barrel_RND_2"/>
    <property type="match status" value="1"/>
</dbReference>
<evidence type="ECO:0000256" key="1">
    <source>
        <dbReference type="ARBA" id="ARBA00009477"/>
    </source>
</evidence>
<feature type="coiled-coil region" evidence="2">
    <location>
        <begin position="120"/>
        <end position="178"/>
    </location>
</feature>
<dbReference type="PANTHER" id="PTHR30469:SF29">
    <property type="entry name" value="BLR2860 PROTEIN"/>
    <property type="match status" value="1"/>
</dbReference>
<dbReference type="PANTHER" id="PTHR30469">
    <property type="entry name" value="MULTIDRUG RESISTANCE PROTEIN MDTA"/>
    <property type="match status" value="1"/>
</dbReference>
<evidence type="ECO:0000256" key="2">
    <source>
        <dbReference type="SAM" id="Coils"/>
    </source>
</evidence>
<keyword evidence="2" id="KW-0175">Coiled coil</keyword>
<proteinExistence type="inferred from homology"/>